<dbReference type="GO" id="GO:0003677">
    <property type="term" value="F:DNA binding"/>
    <property type="evidence" value="ECO:0007669"/>
    <property type="project" value="UniProtKB-KW"/>
</dbReference>
<reference evidence="1 2" key="1">
    <citation type="submission" date="2018-09" db="EMBL/GenBank/DDBJ databases">
        <title>YIM 75507 draft genome.</title>
        <authorList>
            <person name="Tang S."/>
            <person name="Feng Y."/>
        </authorList>
    </citation>
    <scope>NUCLEOTIDE SEQUENCE [LARGE SCALE GENOMIC DNA]</scope>
    <source>
        <strain evidence="1 2">YIM 75507</strain>
    </source>
</reference>
<evidence type="ECO:0000313" key="1">
    <source>
        <dbReference type="EMBL" id="RJL33328.1"/>
    </source>
</evidence>
<proteinExistence type="predicted"/>
<dbReference type="RefSeq" id="WP_119926287.1">
    <property type="nucleotide sequence ID" value="NZ_QZEY01000003.1"/>
</dbReference>
<comment type="caution">
    <text evidence="1">The sequence shown here is derived from an EMBL/GenBank/DDBJ whole genome shotgun (WGS) entry which is preliminary data.</text>
</comment>
<keyword evidence="2" id="KW-1185">Reference proteome</keyword>
<organism evidence="1 2">
    <name type="scientific">Bailinhaonella thermotolerans</name>
    <dbReference type="NCBI Taxonomy" id="1070861"/>
    <lineage>
        <taxon>Bacteria</taxon>
        <taxon>Bacillati</taxon>
        <taxon>Actinomycetota</taxon>
        <taxon>Actinomycetes</taxon>
        <taxon>Streptosporangiales</taxon>
        <taxon>Streptosporangiaceae</taxon>
        <taxon>Bailinhaonella</taxon>
    </lineage>
</organism>
<name>A0A3A4B077_9ACTN</name>
<keyword evidence="1" id="KW-0238">DNA-binding</keyword>
<dbReference type="EMBL" id="QZEY01000003">
    <property type="protein sequence ID" value="RJL33328.1"/>
    <property type="molecule type" value="Genomic_DNA"/>
</dbReference>
<dbReference type="OrthoDB" id="9148135at2"/>
<dbReference type="InterPro" id="IPR009351">
    <property type="entry name" value="AlkZ-like"/>
</dbReference>
<dbReference type="AlphaFoldDB" id="A0A3A4B077"/>
<sequence>MRVGARALNRATMERQFLSRRVAMGALEAVEYLVGLQAQAPFPPYYGLWSRLEGFEPGELSRLLVERQVVRIAVMRGTVHLVSARDCLGLRALTQPVFDAVLHSNSAYSPVVKGVDFAEVAAAARELLEEGPMTGRELEAALAARWPGREAGALARTVRFALPLVQVPPRGVWGRSGQPVLTTAEAWLGEAAAGGPSAEEMVLRYLAAFGPATVADMQKWSGLTRLREVVERLRPRLRIFQDERGRELFDVPGAPLPDPDLPLPPRLVAEYDNVLLAYADKTRVLPEAYTKTVFTKNAVIPGTVFVDGMVAGTWKIASGRRASSLTIRLFEPIPDADREALAEEGERMLEFAAPEGSARDLVFE</sequence>
<dbReference type="Pfam" id="PF06224">
    <property type="entry name" value="AlkZ-like"/>
    <property type="match status" value="1"/>
</dbReference>
<accession>A0A3A4B077</accession>
<gene>
    <name evidence="1" type="ORF">D5H75_11025</name>
</gene>
<dbReference type="PANTHER" id="PTHR38479:SF2">
    <property type="entry name" value="WINGED HELIX DNA-BINDING DOMAIN-CONTAINING PROTEIN"/>
    <property type="match status" value="1"/>
</dbReference>
<dbReference type="Proteomes" id="UP000265768">
    <property type="component" value="Unassembled WGS sequence"/>
</dbReference>
<dbReference type="PANTHER" id="PTHR38479">
    <property type="entry name" value="LMO0824 PROTEIN"/>
    <property type="match status" value="1"/>
</dbReference>
<protein>
    <submittedName>
        <fullName evidence="1">Winged helix DNA-binding domain-containing protein</fullName>
    </submittedName>
</protein>
<evidence type="ECO:0000313" key="2">
    <source>
        <dbReference type="Proteomes" id="UP000265768"/>
    </source>
</evidence>